<reference evidence="3" key="1">
    <citation type="submission" date="2022-11" db="UniProtKB">
        <authorList>
            <consortium name="WormBaseParasite"/>
        </authorList>
    </citation>
    <scope>IDENTIFICATION</scope>
</reference>
<dbReference type="WBParaSite" id="sdigi.contig14.g1423.t1">
    <property type="protein sequence ID" value="sdigi.contig14.g1423.t1"/>
    <property type="gene ID" value="sdigi.contig14.g1423"/>
</dbReference>
<evidence type="ECO:0000313" key="2">
    <source>
        <dbReference type="Proteomes" id="UP000887581"/>
    </source>
</evidence>
<dbReference type="Pfam" id="PF25015">
    <property type="entry name" value="RBD_AKAP-17A"/>
    <property type="match status" value="1"/>
</dbReference>
<accession>A0A915PG22</accession>
<name>A0A915PG22_9BILA</name>
<evidence type="ECO:0000256" key="1">
    <source>
        <dbReference type="SAM" id="Coils"/>
    </source>
</evidence>
<keyword evidence="2" id="KW-1185">Reference proteome</keyword>
<sequence>MNVGEKMHIGFRTGCIHEENASTSMADELEPLCASMGLYVKPSARMTVTVCLPPLKQPGQSISNWDLMEKIKKAVCPIEVIKALDGYTLKVMGFFEPLKVRAAEAKSDFPTRHDWDEFFRNADNMNELEPGERPDTIYLAKMPSNWFKDCSSCDGSLPSENVLRSVFERFGTVRCVDIPICDPYRKKMSAKISGIRTTGFSFGQEVLFEGYVQFVEYISFVRAMDFLRNKKLVKKMSDDRVFEAAIKVDFDKNKHLSDKNIHKRCVERERLKELEEQKISEECRKRNMRLLSLDRKNKGQIVLLLFLTRRNTCCCGTACDFCSEKEEKAKTCTEKEYIHRRAQREEKHRGKRDQERRLKKHHQLNEVIAEEERKLLSAQRKLESKRLLSALFWRIEAKLREKDSGLKMNSEDLEDDLQAELETKLRQALLREQEQRLRKRFCAQSYIARVKSSICMDSSHQLIVNVCYQPSTLAVAAKKFLSKVYEEEELVASKGV</sequence>
<dbReference type="AlphaFoldDB" id="A0A915PG22"/>
<evidence type="ECO:0000313" key="3">
    <source>
        <dbReference type="WBParaSite" id="sdigi.contig14.g1423.t1"/>
    </source>
</evidence>
<dbReference type="PANTHER" id="PTHR12484:SF4">
    <property type="entry name" value="A-KINASE ANCHOR PROTEIN 17A"/>
    <property type="match status" value="1"/>
</dbReference>
<protein>
    <submittedName>
        <fullName evidence="3">RRM domain-containing protein</fullName>
    </submittedName>
</protein>
<dbReference type="PANTHER" id="PTHR12484">
    <property type="entry name" value="B-LYMPHOCYTE ANTIGEN-RELATED"/>
    <property type="match status" value="1"/>
</dbReference>
<dbReference type="InterPro" id="IPR056852">
    <property type="entry name" value="AK17A/B"/>
</dbReference>
<dbReference type="CDD" id="cd12264">
    <property type="entry name" value="RRM_AKAP17A"/>
    <property type="match status" value="1"/>
</dbReference>
<feature type="coiled-coil region" evidence="1">
    <location>
        <begin position="361"/>
        <end position="388"/>
    </location>
</feature>
<proteinExistence type="predicted"/>
<dbReference type="Proteomes" id="UP000887581">
    <property type="component" value="Unplaced"/>
</dbReference>
<keyword evidence="1" id="KW-0175">Coiled coil</keyword>
<organism evidence="2 3">
    <name type="scientific">Setaria digitata</name>
    <dbReference type="NCBI Taxonomy" id="48799"/>
    <lineage>
        <taxon>Eukaryota</taxon>
        <taxon>Metazoa</taxon>
        <taxon>Ecdysozoa</taxon>
        <taxon>Nematoda</taxon>
        <taxon>Chromadorea</taxon>
        <taxon>Rhabditida</taxon>
        <taxon>Spirurina</taxon>
        <taxon>Spiruromorpha</taxon>
        <taxon>Filarioidea</taxon>
        <taxon>Setariidae</taxon>
        <taxon>Setaria</taxon>
    </lineage>
</organism>